<organism evidence="1 2">
    <name type="scientific">Prosthecobacter fusiformis</name>
    <dbReference type="NCBI Taxonomy" id="48464"/>
    <lineage>
        <taxon>Bacteria</taxon>
        <taxon>Pseudomonadati</taxon>
        <taxon>Verrucomicrobiota</taxon>
        <taxon>Verrucomicrobiia</taxon>
        <taxon>Verrucomicrobiales</taxon>
        <taxon>Verrucomicrobiaceae</taxon>
        <taxon>Prosthecobacter</taxon>
    </lineage>
</organism>
<comment type="caution">
    <text evidence="1">The sequence shown here is derived from an EMBL/GenBank/DDBJ whole genome shotgun (WGS) entry which is preliminary data.</text>
</comment>
<reference evidence="1 2" key="1">
    <citation type="submission" date="2019-03" db="EMBL/GenBank/DDBJ databases">
        <title>Genomic Encyclopedia of Archaeal and Bacterial Type Strains, Phase II (KMG-II): from individual species to whole genera.</title>
        <authorList>
            <person name="Goeker M."/>
        </authorList>
    </citation>
    <scope>NUCLEOTIDE SEQUENCE [LARGE SCALE GENOMIC DNA]</scope>
    <source>
        <strain evidence="1 2">ATCC 25309</strain>
    </source>
</reference>
<dbReference type="Proteomes" id="UP000295662">
    <property type="component" value="Unassembled WGS sequence"/>
</dbReference>
<proteinExistence type="predicted"/>
<accession>A0A4R7RKD1</accession>
<evidence type="ECO:0000313" key="1">
    <source>
        <dbReference type="EMBL" id="TDU64628.1"/>
    </source>
</evidence>
<evidence type="ECO:0000313" key="2">
    <source>
        <dbReference type="Proteomes" id="UP000295662"/>
    </source>
</evidence>
<sequence length="45" mass="5210">MKEADCIMLIISAKLNLYILEISVTNNFGFQMKRSSGRFSHILFE</sequence>
<dbReference type="EMBL" id="SOCA01000010">
    <property type="protein sequence ID" value="TDU64628.1"/>
    <property type="molecule type" value="Genomic_DNA"/>
</dbReference>
<protein>
    <submittedName>
        <fullName evidence="1">Uncharacterized protein</fullName>
    </submittedName>
</protein>
<dbReference type="AlphaFoldDB" id="A0A4R7RKD1"/>
<gene>
    <name evidence="1" type="ORF">EI77_04079</name>
</gene>
<keyword evidence="2" id="KW-1185">Reference proteome</keyword>
<name>A0A4R7RKD1_9BACT</name>